<sequence>MSDNHCAILMRTSNDSGKAILSPGPPPQHVPRDKVTADVEYEEGETFAEHYGKVSGTVRLRHWTLASCYQVVSMTLGRQATDNGWEAAIGYLQ</sequence>
<gene>
    <name evidence="2" type="ORF">SNOG_07462</name>
</gene>
<evidence type="ECO:0000313" key="3">
    <source>
        <dbReference type="Proteomes" id="UP000001055"/>
    </source>
</evidence>
<protein>
    <submittedName>
        <fullName evidence="2">Uncharacterized protein</fullName>
    </submittedName>
</protein>
<evidence type="ECO:0000313" key="2">
    <source>
        <dbReference type="EMBL" id="EAT84928.1"/>
    </source>
</evidence>
<accession>Q0ULA2</accession>
<dbReference type="RefSeq" id="XP_001797796.1">
    <property type="nucleotide sequence ID" value="XM_001797744.1"/>
</dbReference>
<dbReference type="GeneID" id="5974689"/>
<dbReference type="AlphaFoldDB" id="Q0ULA2"/>
<dbReference type="InParanoid" id="Q0ULA2"/>
<organism evidence="2 3">
    <name type="scientific">Phaeosphaeria nodorum (strain SN15 / ATCC MYA-4574 / FGSC 10173)</name>
    <name type="common">Glume blotch fungus</name>
    <name type="synonym">Parastagonospora nodorum</name>
    <dbReference type="NCBI Taxonomy" id="321614"/>
    <lineage>
        <taxon>Eukaryota</taxon>
        <taxon>Fungi</taxon>
        <taxon>Dikarya</taxon>
        <taxon>Ascomycota</taxon>
        <taxon>Pezizomycotina</taxon>
        <taxon>Dothideomycetes</taxon>
        <taxon>Pleosporomycetidae</taxon>
        <taxon>Pleosporales</taxon>
        <taxon>Pleosporineae</taxon>
        <taxon>Phaeosphaeriaceae</taxon>
        <taxon>Parastagonospora</taxon>
    </lineage>
</organism>
<feature type="region of interest" description="Disordered" evidence="1">
    <location>
        <begin position="13"/>
        <end position="33"/>
    </location>
</feature>
<reference evidence="3" key="1">
    <citation type="journal article" date="2007" name="Plant Cell">
        <title>Dothideomycete-plant interactions illuminated by genome sequencing and EST analysis of the wheat pathogen Stagonospora nodorum.</title>
        <authorList>
            <person name="Hane J.K."/>
            <person name="Lowe R.G."/>
            <person name="Solomon P.S."/>
            <person name="Tan K.C."/>
            <person name="Schoch C.L."/>
            <person name="Spatafora J.W."/>
            <person name="Crous P.W."/>
            <person name="Kodira C."/>
            <person name="Birren B.W."/>
            <person name="Galagan J.E."/>
            <person name="Torriani S.F."/>
            <person name="McDonald B.A."/>
            <person name="Oliver R.P."/>
        </authorList>
    </citation>
    <scope>NUCLEOTIDE SEQUENCE [LARGE SCALE GENOMIC DNA]</scope>
    <source>
        <strain evidence="3">SN15 / ATCC MYA-4574 / FGSC 10173</strain>
    </source>
</reference>
<name>Q0ULA2_PHANO</name>
<dbReference type="Proteomes" id="UP000001055">
    <property type="component" value="Unassembled WGS sequence"/>
</dbReference>
<dbReference type="KEGG" id="pno:SNOG_07462"/>
<dbReference type="EMBL" id="CH445335">
    <property type="protein sequence ID" value="EAT84928.1"/>
    <property type="molecule type" value="Genomic_DNA"/>
</dbReference>
<evidence type="ECO:0000256" key="1">
    <source>
        <dbReference type="SAM" id="MobiDB-lite"/>
    </source>
</evidence>
<proteinExistence type="predicted"/>